<dbReference type="EMBL" id="LFNG01000006">
    <property type="protein sequence ID" value="KMQ71570.1"/>
    <property type="molecule type" value="Genomic_DNA"/>
</dbReference>
<dbReference type="PANTHER" id="PTHR31435">
    <property type="entry name" value="PROTEIN NATD1"/>
    <property type="match status" value="1"/>
</dbReference>
<comment type="caution">
    <text evidence="2">The sequence shown here is derived from an EMBL/GenBank/DDBJ whole genome shotgun (WGS) entry which is preliminary data.</text>
</comment>
<evidence type="ECO:0000313" key="2">
    <source>
        <dbReference type="EMBL" id="KMQ71570.1"/>
    </source>
</evidence>
<evidence type="ECO:0000313" key="3">
    <source>
        <dbReference type="Proteomes" id="UP000035900"/>
    </source>
</evidence>
<dbReference type="Pfam" id="PF14542">
    <property type="entry name" value="Acetyltransf_CG"/>
    <property type="match status" value="1"/>
</dbReference>
<gene>
    <name evidence="2" type="ORF">ACM44_04860</name>
</gene>
<accession>A0A0J7LRG3</accession>
<name>A0A0J7LRG3_9FLAO</name>
<dbReference type="PANTHER" id="PTHR31435:SF10">
    <property type="entry name" value="BSR4717 PROTEIN"/>
    <property type="match status" value="1"/>
</dbReference>
<dbReference type="InterPro" id="IPR016181">
    <property type="entry name" value="Acyl_CoA_acyltransferase"/>
</dbReference>
<keyword evidence="3" id="KW-1185">Reference proteome</keyword>
<organism evidence="2 3">
    <name type="scientific">Chryseobacterium koreense CCUG 49689</name>
    <dbReference type="NCBI Taxonomy" id="1304281"/>
    <lineage>
        <taxon>Bacteria</taxon>
        <taxon>Pseudomonadati</taxon>
        <taxon>Bacteroidota</taxon>
        <taxon>Flavobacteriia</taxon>
        <taxon>Flavobacteriales</taxon>
        <taxon>Weeksellaceae</taxon>
        <taxon>Chryseobacterium group</taxon>
        <taxon>Chryseobacterium</taxon>
    </lineage>
</organism>
<dbReference type="PROSITE" id="PS51729">
    <property type="entry name" value="GNAT_YJDJ"/>
    <property type="match status" value="1"/>
</dbReference>
<feature type="domain" description="N-acetyltransferase" evidence="1">
    <location>
        <begin position="7"/>
        <end position="94"/>
    </location>
</feature>
<proteinExistence type="predicted"/>
<dbReference type="Gene3D" id="3.40.630.30">
    <property type="match status" value="1"/>
</dbReference>
<dbReference type="PATRIC" id="fig|1304281.5.peg.1046"/>
<dbReference type="AlphaFoldDB" id="A0A0J7LRG3"/>
<dbReference type="OrthoDB" id="9793389at2"/>
<dbReference type="STRING" id="1304281.ACM44_04860"/>
<dbReference type="Proteomes" id="UP000035900">
    <property type="component" value="Unassembled WGS sequence"/>
</dbReference>
<dbReference type="CDD" id="cd04301">
    <property type="entry name" value="NAT_SF"/>
    <property type="match status" value="1"/>
</dbReference>
<evidence type="ECO:0000259" key="1">
    <source>
        <dbReference type="PROSITE" id="PS51729"/>
    </source>
</evidence>
<dbReference type="InterPro" id="IPR031165">
    <property type="entry name" value="GNAT_YJDJ"/>
</dbReference>
<reference evidence="2 3" key="1">
    <citation type="journal article" date="2004" name="Int. J. Syst. Evol. Microbiol.">
        <title>Kaistella koreensis gen. nov., sp. nov., a novel member of the Chryseobacterium-Bergeyella-Riemerella branch.</title>
        <authorList>
            <person name="Kim M.K."/>
            <person name="Im W.T."/>
            <person name="Shin Y.K."/>
            <person name="Lim J.H."/>
            <person name="Kim S.H."/>
            <person name="Lee B.C."/>
            <person name="Park M.Y."/>
            <person name="Lee K.Y."/>
            <person name="Lee S.T."/>
        </authorList>
    </citation>
    <scope>NUCLEOTIDE SEQUENCE [LARGE SCALE GENOMIC DNA]</scope>
    <source>
        <strain evidence="2 3">CCUG 49689</strain>
    </source>
</reference>
<dbReference type="RefSeq" id="WP_048498943.1">
    <property type="nucleotide sequence ID" value="NZ_LFNG01000006.1"/>
</dbReference>
<dbReference type="InterPro" id="IPR045057">
    <property type="entry name" value="Gcn5-rel_NAT"/>
</dbReference>
<sequence length="94" mass="10646">MTKIKHHHLNNKGEFEIFYEGKKAGSMTYSWAGNDKFIINHTEVDDAFRGKDLGKELVKAGVEFAQDKEVKIIPLCPFAKATFQRNPDLAHVLA</sequence>
<dbReference type="SUPFAM" id="SSF55729">
    <property type="entry name" value="Acyl-CoA N-acyltransferases (Nat)"/>
    <property type="match status" value="1"/>
</dbReference>
<protein>
    <recommendedName>
        <fullName evidence="1">N-acetyltransferase domain-containing protein</fullName>
    </recommendedName>
</protein>